<keyword evidence="1" id="KW-0812">Transmembrane</keyword>
<evidence type="ECO:0000313" key="3">
    <source>
        <dbReference type="Proteomes" id="UP000061809"/>
    </source>
</evidence>
<dbReference type="AlphaFoldDB" id="A0A0P0GIN2"/>
<protein>
    <submittedName>
        <fullName evidence="2">Uncharacterized protein</fullName>
    </submittedName>
</protein>
<keyword evidence="1" id="KW-1133">Transmembrane helix</keyword>
<keyword evidence="1" id="KW-0472">Membrane</keyword>
<name>A0A0P0GIN2_9BACE</name>
<dbReference type="Proteomes" id="UP000061809">
    <property type="component" value="Chromosome"/>
</dbReference>
<proteinExistence type="predicted"/>
<feature type="transmembrane region" description="Helical" evidence="1">
    <location>
        <begin position="6"/>
        <end position="31"/>
    </location>
</feature>
<dbReference type="EMBL" id="CP012801">
    <property type="protein sequence ID" value="ALJ57617.1"/>
    <property type="molecule type" value="Genomic_DNA"/>
</dbReference>
<sequence length="360" mass="42180">MLLYIVFFACIFTKKIVLLYNVFVYSIYLGFMKINQWIFYSLFLGLITCQSQEQTFTVHCTGLDAHEGDTVYLWRYGADRMTGDRDYGKAPLDFAIIRNGEVSFSGKEDTLHIYGMEHPGSMNFFYPERGKLTLTNVVPPTVPVPDKSTNPHSQNVRLWKLWHEDDFPLEATRQFVFDNARNAIGWMVFDRWAVIYPDELETLYQKTPSQMRDSTSVLIGLKRTLDATRSLKPGDHFIDFKQVEYAEKDSLLFSDIAGQGHPVCLLFFLKPNEKDAVRTEIKNLREQYPDIRVIVPTYRYPDPESKEFIHELETVYQATILDDSRRFEKSARWKYRIYGSFNYEYLFDVQGQLVKMKPVL</sequence>
<evidence type="ECO:0000313" key="2">
    <source>
        <dbReference type="EMBL" id="ALJ57617.1"/>
    </source>
</evidence>
<gene>
    <name evidence="2" type="ORF">BcellWH2_00342</name>
</gene>
<accession>A0A0P0GIN2</accession>
<reference evidence="2 3" key="1">
    <citation type="journal article" date="2015" name="Science">
        <title>Genetic determinants of in vivo fitness and diet responsiveness in multiple human gut Bacteroides.</title>
        <authorList>
            <person name="Wu M."/>
            <person name="McNulty N.P."/>
            <person name="Rodionov D.A."/>
            <person name="Khoroshkin M.S."/>
            <person name="Griffin N.W."/>
            <person name="Cheng J."/>
            <person name="Latreille P."/>
            <person name="Kerstetter R.A."/>
            <person name="Terrapon N."/>
            <person name="Henrissat B."/>
            <person name="Osterman A.L."/>
            <person name="Gordon J.I."/>
        </authorList>
    </citation>
    <scope>NUCLEOTIDE SEQUENCE [LARGE SCALE GENOMIC DNA]</scope>
    <source>
        <strain evidence="2 3">WH2</strain>
    </source>
</reference>
<organism evidence="2 3">
    <name type="scientific">Bacteroides cellulosilyticus</name>
    <dbReference type="NCBI Taxonomy" id="246787"/>
    <lineage>
        <taxon>Bacteria</taxon>
        <taxon>Pseudomonadati</taxon>
        <taxon>Bacteroidota</taxon>
        <taxon>Bacteroidia</taxon>
        <taxon>Bacteroidales</taxon>
        <taxon>Bacteroidaceae</taxon>
        <taxon>Bacteroides</taxon>
    </lineage>
</organism>
<dbReference type="PATRIC" id="fig|246787.4.peg.359"/>
<evidence type="ECO:0000256" key="1">
    <source>
        <dbReference type="SAM" id="Phobius"/>
    </source>
</evidence>
<dbReference type="KEGG" id="bcel:BcellWH2_00342"/>